<dbReference type="Pfam" id="PF09349">
    <property type="entry name" value="OHCU_decarbox"/>
    <property type="match status" value="1"/>
</dbReference>
<keyword evidence="5" id="KW-0210">Decarboxylase</keyword>
<dbReference type="GO" id="GO:0019628">
    <property type="term" value="P:urate catabolic process"/>
    <property type="evidence" value="ECO:0007669"/>
    <property type="project" value="TreeGrafter"/>
</dbReference>
<dbReference type="NCBIfam" id="TIGR03180">
    <property type="entry name" value="UraD_2"/>
    <property type="match status" value="1"/>
</dbReference>
<dbReference type="OrthoDB" id="5243781at2"/>
<name>A0A318LKK9_9PSEU</name>
<dbReference type="InterPro" id="IPR036778">
    <property type="entry name" value="OHCU_decarboxylase_sf"/>
</dbReference>
<evidence type="ECO:0000256" key="1">
    <source>
        <dbReference type="ARBA" id="ARBA00001163"/>
    </source>
</evidence>
<dbReference type="EMBL" id="MASU01000013">
    <property type="protein sequence ID" value="PXY24245.1"/>
    <property type="molecule type" value="Genomic_DNA"/>
</dbReference>
<keyword evidence="4" id="KW-0659">Purine metabolism</keyword>
<dbReference type="PANTHER" id="PTHR43466:SF1">
    <property type="entry name" value="2-OXO-4-HYDROXY-4-CARBOXY-5-UREIDOIMIDAZOLINE DECARBOXYLASE-RELATED"/>
    <property type="match status" value="1"/>
</dbReference>
<evidence type="ECO:0000259" key="8">
    <source>
        <dbReference type="Pfam" id="PF09349"/>
    </source>
</evidence>
<dbReference type="PANTHER" id="PTHR43466">
    <property type="entry name" value="2-OXO-4-HYDROXY-4-CARBOXY-5-UREIDOIMIDAZOLINE DECARBOXYLASE-RELATED"/>
    <property type="match status" value="1"/>
</dbReference>
<protein>
    <recommendedName>
        <fullName evidence="3">2-oxo-4-hydroxy-4-carboxy-5-ureidoimidazoline decarboxylase</fullName>
        <ecNumber evidence="3">4.1.1.97</ecNumber>
    </recommendedName>
</protein>
<reference evidence="9 10" key="1">
    <citation type="submission" date="2016-07" db="EMBL/GenBank/DDBJ databases">
        <title>Draft genome sequence of Prauserella sp. YIM 121212, isolated from alkaline soil.</title>
        <authorList>
            <person name="Ruckert C."/>
            <person name="Albersmeier A."/>
            <person name="Jiang C.-L."/>
            <person name="Jiang Y."/>
            <person name="Kalinowski J."/>
            <person name="Schneider O."/>
            <person name="Winkler A."/>
            <person name="Zotchev S.B."/>
        </authorList>
    </citation>
    <scope>NUCLEOTIDE SEQUENCE [LARGE SCALE GENOMIC DNA]</scope>
    <source>
        <strain evidence="9 10">YIM 121212</strain>
    </source>
</reference>
<comment type="caution">
    <text evidence="9">The sequence shown here is derived from an EMBL/GenBank/DDBJ whole genome shotgun (WGS) entry which is preliminary data.</text>
</comment>
<dbReference type="AlphaFoldDB" id="A0A318LKK9"/>
<dbReference type="Proteomes" id="UP000247892">
    <property type="component" value="Unassembled WGS sequence"/>
</dbReference>
<evidence type="ECO:0000256" key="7">
    <source>
        <dbReference type="SAM" id="MobiDB-lite"/>
    </source>
</evidence>
<feature type="region of interest" description="Disordered" evidence="7">
    <location>
        <begin position="65"/>
        <end position="88"/>
    </location>
</feature>
<dbReference type="InterPro" id="IPR017595">
    <property type="entry name" value="OHCU_decarboxylase-2"/>
</dbReference>
<comment type="pathway">
    <text evidence="2">Purine metabolism; urate degradation; (S)-allantoin from urate: step 3/3.</text>
</comment>
<evidence type="ECO:0000256" key="2">
    <source>
        <dbReference type="ARBA" id="ARBA00004754"/>
    </source>
</evidence>
<keyword evidence="6" id="KW-0456">Lyase</keyword>
<gene>
    <name evidence="9" type="ORF">BA062_28885</name>
</gene>
<keyword evidence="10" id="KW-1185">Reference proteome</keyword>
<dbReference type="InterPro" id="IPR018020">
    <property type="entry name" value="OHCU_decarboxylase"/>
</dbReference>
<evidence type="ECO:0000256" key="3">
    <source>
        <dbReference type="ARBA" id="ARBA00012257"/>
    </source>
</evidence>
<evidence type="ECO:0000256" key="4">
    <source>
        <dbReference type="ARBA" id="ARBA00022631"/>
    </source>
</evidence>
<feature type="domain" description="Oxo-4-hydroxy-4-carboxy-5-ureidoimidazoline decarboxylase" evidence="8">
    <location>
        <begin position="10"/>
        <end position="152"/>
    </location>
</feature>
<sequence length="157" mass="17356">MSELRLTEFNSADPERLRPLLTGCLAVPRWVEQVLAGRPYRDRAALLAAADLVLRPEEIHAAMAEHPRIGEKPAGGASRAEQSGVDDEAARRFRAANAEYEDRFGHVYLVCASGRSGEELLEILRKRLGNDPETELSIAGEELVKIARLRLEKAVAE</sequence>
<evidence type="ECO:0000313" key="9">
    <source>
        <dbReference type="EMBL" id="PXY24245.1"/>
    </source>
</evidence>
<dbReference type="RefSeq" id="WP_110342306.1">
    <property type="nucleotide sequence ID" value="NZ_MASU01000013.1"/>
</dbReference>
<dbReference type="GO" id="GO:0006144">
    <property type="term" value="P:purine nucleobase metabolic process"/>
    <property type="evidence" value="ECO:0007669"/>
    <property type="project" value="UniProtKB-KW"/>
</dbReference>
<dbReference type="SUPFAM" id="SSF158694">
    <property type="entry name" value="UraD-Like"/>
    <property type="match status" value="1"/>
</dbReference>
<evidence type="ECO:0000256" key="6">
    <source>
        <dbReference type="ARBA" id="ARBA00023239"/>
    </source>
</evidence>
<comment type="catalytic activity">
    <reaction evidence="1">
        <text>5-hydroxy-2-oxo-4-ureido-2,5-dihydro-1H-imidazole-5-carboxylate + H(+) = (S)-allantoin + CO2</text>
        <dbReference type="Rhea" id="RHEA:26301"/>
        <dbReference type="ChEBI" id="CHEBI:15378"/>
        <dbReference type="ChEBI" id="CHEBI:15678"/>
        <dbReference type="ChEBI" id="CHEBI:16526"/>
        <dbReference type="ChEBI" id="CHEBI:58639"/>
        <dbReference type="EC" id="4.1.1.97"/>
    </reaction>
</comment>
<dbReference type="Gene3D" id="1.10.3330.10">
    <property type="entry name" value="Oxo-4-hydroxy-4-carboxy-5-ureidoimidazoline decarboxylase"/>
    <property type="match status" value="1"/>
</dbReference>
<accession>A0A318LKK9</accession>
<dbReference type="GO" id="GO:0051997">
    <property type="term" value="F:2-oxo-4-hydroxy-4-carboxy-5-ureidoimidazoline decarboxylase activity"/>
    <property type="evidence" value="ECO:0007669"/>
    <property type="project" value="UniProtKB-EC"/>
</dbReference>
<proteinExistence type="predicted"/>
<evidence type="ECO:0000313" key="10">
    <source>
        <dbReference type="Proteomes" id="UP000247892"/>
    </source>
</evidence>
<organism evidence="9 10">
    <name type="scientific">Prauserella flavalba</name>
    <dbReference type="NCBI Taxonomy" id="1477506"/>
    <lineage>
        <taxon>Bacteria</taxon>
        <taxon>Bacillati</taxon>
        <taxon>Actinomycetota</taxon>
        <taxon>Actinomycetes</taxon>
        <taxon>Pseudonocardiales</taxon>
        <taxon>Pseudonocardiaceae</taxon>
        <taxon>Prauserella</taxon>
    </lineage>
</organism>
<dbReference type="NCBIfam" id="NF010372">
    <property type="entry name" value="PRK13798.1"/>
    <property type="match status" value="1"/>
</dbReference>
<dbReference type="EC" id="4.1.1.97" evidence="3"/>
<evidence type="ECO:0000256" key="5">
    <source>
        <dbReference type="ARBA" id="ARBA00022793"/>
    </source>
</evidence>